<evidence type="ECO:0000313" key="1">
    <source>
        <dbReference type="EMBL" id="GBF05451.1"/>
    </source>
</evidence>
<evidence type="ECO:0000313" key="2">
    <source>
        <dbReference type="Proteomes" id="UP000236569"/>
    </source>
</evidence>
<keyword evidence="2" id="KW-1185">Reference proteome</keyword>
<proteinExistence type="predicted"/>
<dbReference type="EMBL" id="BFAG01000004">
    <property type="protein sequence ID" value="GBF05451.1"/>
    <property type="molecule type" value="Genomic_DNA"/>
</dbReference>
<dbReference type="AlphaFoldDB" id="A0A2I9DKN3"/>
<name>A0A2I9DKN3_9DEIO</name>
<reference evidence="2" key="1">
    <citation type="submission" date="2018-01" db="EMBL/GenBank/DDBJ databases">
        <title>Draft Genome Sequence of the Radioresistant Bacterium Deinococcus aerius TR0125, Isolated from the Higher Atmosphere above Japan.</title>
        <authorList>
            <person name="Satoh K."/>
            <person name="Arai H."/>
            <person name="Sanzen T."/>
            <person name="Kawaguchi Y."/>
            <person name="Hayashi H."/>
            <person name="Yokobori S."/>
            <person name="Yamagishi A."/>
            <person name="Oono Y."/>
            <person name="Narumi I."/>
        </authorList>
    </citation>
    <scope>NUCLEOTIDE SEQUENCE [LARGE SCALE GENOMIC DNA]</scope>
    <source>
        <strain evidence="2">TR0125</strain>
    </source>
</reference>
<evidence type="ECO:0008006" key="3">
    <source>
        <dbReference type="Google" id="ProtNLM"/>
    </source>
</evidence>
<sequence length="176" mass="19314">MHVRYGAPMKLSLPVALAAALLLGGAGAQTLVPFKNLKLPFTVSLPKDWLIMDLGDGLAGVTVVSSKTPPASMIRLLYAPKNGKNTELKQEFRNFEAGVQQSGAKLKLYRGRNVSYGGVRGVEREYGLSHPKGNLRLRVWFGNGAKNLYSFQITDTPERYKTSNALFSRVLASVRF</sequence>
<protein>
    <recommendedName>
        <fullName evidence="3">DUF1795 domain-containing protein</fullName>
    </recommendedName>
</protein>
<comment type="caution">
    <text evidence="1">The sequence shown here is derived from an EMBL/GenBank/DDBJ whole genome shotgun (WGS) entry which is preliminary data.</text>
</comment>
<dbReference type="Proteomes" id="UP000236569">
    <property type="component" value="Unassembled WGS sequence"/>
</dbReference>
<organism evidence="1 2">
    <name type="scientific">Deinococcus aerius</name>
    <dbReference type="NCBI Taxonomy" id="200253"/>
    <lineage>
        <taxon>Bacteria</taxon>
        <taxon>Thermotogati</taxon>
        <taxon>Deinococcota</taxon>
        <taxon>Deinococci</taxon>
        <taxon>Deinococcales</taxon>
        <taxon>Deinococcaceae</taxon>
        <taxon>Deinococcus</taxon>
    </lineage>
</organism>
<gene>
    <name evidence="1" type="ORF">DAERI_040211</name>
</gene>
<accession>A0A2I9DKN3</accession>